<keyword evidence="2" id="KW-0460">Magnesium</keyword>
<keyword evidence="3" id="KW-0812">Transmembrane</keyword>
<dbReference type="Pfam" id="PF19086">
    <property type="entry name" value="Terpene_syn_C_2"/>
    <property type="match status" value="1"/>
</dbReference>
<comment type="similarity">
    <text evidence="2">Belongs to the terpene synthase family.</text>
</comment>
<organism evidence="4 5">
    <name type="scientific">Nocardia vinacea</name>
    <dbReference type="NCBI Taxonomy" id="96468"/>
    <lineage>
        <taxon>Bacteria</taxon>
        <taxon>Bacillati</taxon>
        <taxon>Actinomycetota</taxon>
        <taxon>Actinomycetes</taxon>
        <taxon>Mycobacteriales</taxon>
        <taxon>Nocardiaceae</taxon>
        <taxon>Nocardia</taxon>
    </lineage>
</organism>
<comment type="cofactor">
    <cofactor evidence="2">
        <name>Mg(2+)</name>
        <dbReference type="ChEBI" id="CHEBI:18420"/>
    </cofactor>
</comment>
<keyword evidence="1 2" id="KW-0456">Lyase</keyword>
<protein>
    <recommendedName>
        <fullName evidence="2">Terpene synthase</fullName>
        <ecNumber evidence="2">4.2.3.-</ecNumber>
    </recommendedName>
</protein>
<evidence type="ECO:0000313" key="5">
    <source>
        <dbReference type="Proteomes" id="UP001432062"/>
    </source>
</evidence>
<dbReference type="PANTHER" id="PTHR35201:SF4">
    <property type="entry name" value="BETA-PINACENE SYNTHASE-RELATED"/>
    <property type="match status" value="1"/>
</dbReference>
<name>A0ABZ1YNM1_9NOCA</name>
<keyword evidence="3" id="KW-1133">Transmembrane helix</keyword>
<evidence type="ECO:0000256" key="2">
    <source>
        <dbReference type="RuleBase" id="RU366034"/>
    </source>
</evidence>
<dbReference type="EMBL" id="CP109441">
    <property type="protein sequence ID" value="WUV44850.1"/>
    <property type="molecule type" value="Genomic_DNA"/>
</dbReference>
<dbReference type="InterPro" id="IPR034686">
    <property type="entry name" value="Terpene_cyclase-like_2"/>
</dbReference>
<dbReference type="EC" id="4.2.3.-" evidence="2"/>
<dbReference type="Proteomes" id="UP001432062">
    <property type="component" value="Chromosome"/>
</dbReference>
<dbReference type="InterPro" id="IPR008949">
    <property type="entry name" value="Isoprenoid_synthase_dom_sf"/>
</dbReference>
<dbReference type="SUPFAM" id="SSF48576">
    <property type="entry name" value="Terpenoid synthases"/>
    <property type="match status" value="1"/>
</dbReference>
<reference evidence="4" key="1">
    <citation type="submission" date="2022-10" db="EMBL/GenBank/DDBJ databases">
        <title>The complete genomes of actinobacterial strains from the NBC collection.</title>
        <authorList>
            <person name="Joergensen T.S."/>
            <person name="Alvarez Arevalo M."/>
            <person name="Sterndorff E.B."/>
            <person name="Faurdal D."/>
            <person name="Vuksanovic O."/>
            <person name="Mourched A.-S."/>
            <person name="Charusanti P."/>
            <person name="Shaw S."/>
            <person name="Blin K."/>
            <person name="Weber T."/>
        </authorList>
    </citation>
    <scope>NUCLEOTIDE SEQUENCE</scope>
    <source>
        <strain evidence="4">NBC_01482</strain>
    </source>
</reference>
<sequence>MPTEKNAYAPGSPAIFCPLPRPPVRQVDDLIDNTVTWIRKFGFARDDKHAAMLAAAGAGFTVCAYHYARPELLEHLCRYGAWGFYLDDICETPPYSERLPELTQLLTRLTRIVEVPASQPRDQDPFLDAGRDLITGIGQHTSPTLMRRLSDSFRQWMFGNLTEVSQRSLGHPADLDAYLRLRTGAVGGENGAALGEVALGLELSTLERDRPAVRAACEAAILTASLDNDRFSFAKSVHLDEGSPDIFTMIQRETPTLSFPEALAAAVAVRDRCFSRYLALRTQLRRDGSAELRRYFIVLDALVAGNLVFGSIAARYFSPDGSSADLAWSDTPSDPNPDPLPLPTIAWWWDV</sequence>
<proteinExistence type="inferred from homology"/>
<dbReference type="Gene3D" id="1.10.600.10">
    <property type="entry name" value="Farnesyl Diphosphate Synthase"/>
    <property type="match status" value="1"/>
</dbReference>
<accession>A0ABZ1YNM1</accession>
<gene>
    <name evidence="4" type="ORF">OG563_37855</name>
</gene>
<dbReference type="RefSeq" id="WP_329408005.1">
    <property type="nucleotide sequence ID" value="NZ_CP109441.1"/>
</dbReference>
<feature type="transmembrane region" description="Helical" evidence="3">
    <location>
        <begin position="295"/>
        <end position="317"/>
    </location>
</feature>
<keyword evidence="3" id="KW-0472">Membrane</keyword>
<evidence type="ECO:0000313" key="4">
    <source>
        <dbReference type="EMBL" id="WUV44850.1"/>
    </source>
</evidence>
<dbReference type="PANTHER" id="PTHR35201">
    <property type="entry name" value="TERPENE SYNTHASE"/>
    <property type="match status" value="1"/>
</dbReference>
<keyword evidence="2" id="KW-0479">Metal-binding</keyword>
<keyword evidence="5" id="KW-1185">Reference proteome</keyword>
<evidence type="ECO:0000256" key="1">
    <source>
        <dbReference type="ARBA" id="ARBA00023239"/>
    </source>
</evidence>
<evidence type="ECO:0000256" key="3">
    <source>
        <dbReference type="SAM" id="Phobius"/>
    </source>
</evidence>